<reference evidence="1" key="1">
    <citation type="submission" date="2021-06" db="EMBL/GenBank/DDBJ databases">
        <authorList>
            <person name="Kallberg Y."/>
            <person name="Tangrot J."/>
            <person name="Rosling A."/>
        </authorList>
    </citation>
    <scope>NUCLEOTIDE SEQUENCE</scope>
    <source>
        <strain evidence="1">AU212A</strain>
    </source>
</reference>
<accession>A0ACA9LH01</accession>
<gene>
    <name evidence="1" type="ORF">SCALOS_LOCUS4269</name>
</gene>
<keyword evidence="2" id="KW-1185">Reference proteome</keyword>
<evidence type="ECO:0000313" key="1">
    <source>
        <dbReference type="EMBL" id="CAG8526216.1"/>
    </source>
</evidence>
<comment type="caution">
    <text evidence="1">The sequence shown here is derived from an EMBL/GenBank/DDBJ whole genome shotgun (WGS) entry which is preliminary data.</text>
</comment>
<evidence type="ECO:0000313" key="2">
    <source>
        <dbReference type="Proteomes" id="UP000789860"/>
    </source>
</evidence>
<sequence>NVIGVTTNMKVLPLVIPIVDVITQSANVTADLVYVYAEHYGGKYY</sequence>
<feature type="non-terminal residue" evidence="1">
    <location>
        <position position="1"/>
    </location>
</feature>
<dbReference type="EMBL" id="CAJVPM010005623">
    <property type="protein sequence ID" value="CAG8526216.1"/>
    <property type="molecule type" value="Genomic_DNA"/>
</dbReference>
<organism evidence="1 2">
    <name type="scientific">Scutellospora calospora</name>
    <dbReference type="NCBI Taxonomy" id="85575"/>
    <lineage>
        <taxon>Eukaryota</taxon>
        <taxon>Fungi</taxon>
        <taxon>Fungi incertae sedis</taxon>
        <taxon>Mucoromycota</taxon>
        <taxon>Glomeromycotina</taxon>
        <taxon>Glomeromycetes</taxon>
        <taxon>Diversisporales</taxon>
        <taxon>Gigasporaceae</taxon>
        <taxon>Scutellospora</taxon>
    </lineage>
</organism>
<proteinExistence type="predicted"/>
<dbReference type="Proteomes" id="UP000789860">
    <property type="component" value="Unassembled WGS sequence"/>
</dbReference>
<name>A0ACA9LH01_9GLOM</name>
<protein>
    <submittedName>
        <fullName evidence="1">11472_t:CDS:1</fullName>
    </submittedName>
</protein>